<accession>C4J8A9</accession>
<proteinExistence type="evidence at transcript level"/>
<evidence type="ECO:0000313" key="2">
    <source>
        <dbReference type="EMBL" id="ACR37409.1"/>
    </source>
</evidence>
<dbReference type="EMBL" id="BT087056">
    <property type="protein sequence ID" value="ACR37409.1"/>
    <property type="molecule type" value="mRNA"/>
</dbReference>
<evidence type="ECO:0000256" key="1">
    <source>
        <dbReference type="SAM" id="MobiDB-lite"/>
    </source>
</evidence>
<protein>
    <submittedName>
        <fullName evidence="2">Uncharacterized protein</fullName>
    </submittedName>
</protein>
<name>C4J8A9_MAIZE</name>
<organism evidence="2">
    <name type="scientific">Zea mays</name>
    <name type="common">Maize</name>
    <dbReference type="NCBI Taxonomy" id="4577"/>
    <lineage>
        <taxon>Eukaryota</taxon>
        <taxon>Viridiplantae</taxon>
        <taxon>Streptophyta</taxon>
        <taxon>Embryophyta</taxon>
        <taxon>Tracheophyta</taxon>
        <taxon>Spermatophyta</taxon>
        <taxon>Magnoliopsida</taxon>
        <taxon>Liliopsida</taxon>
        <taxon>Poales</taxon>
        <taxon>Poaceae</taxon>
        <taxon>PACMAD clade</taxon>
        <taxon>Panicoideae</taxon>
        <taxon>Andropogonodae</taxon>
        <taxon>Andropogoneae</taxon>
        <taxon>Tripsacinae</taxon>
        <taxon>Zea</taxon>
    </lineage>
</organism>
<feature type="region of interest" description="Disordered" evidence="1">
    <location>
        <begin position="18"/>
        <end position="53"/>
    </location>
</feature>
<reference evidence="2" key="1">
    <citation type="journal article" date="2009" name="PLoS Genet.">
        <title>Sequencing, mapping, and analysis of 27,455 maize full-length cDNAs.</title>
        <authorList>
            <person name="Soderlund C."/>
            <person name="Descour A."/>
            <person name="Kudrna D."/>
            <person name="Bomhoff M."/>
            <person name="Boyd L."/>
            <person name="Currie J."/>
            <person name="Angelova A."/>
            <person name="Collura K."/>
            <person name="Wissotski M."/>
            <person name="Ashley E."/>
            <person name="Morrow D."/>
            <person name="Fernandes J."/>
            <person name="Walbot V."/>
            <person name="Yu Y."/>
        </authorList>
    </citation>
    <scope>NUCLEOTIDE SEQUENCE</scope>
    <source>
        <strain evidence="2">B73</strain>
    </source>
</reference>
<dbReference type="AlphaFoldDB" id="C4J8A9"/>
<sequence>MRWARRLCRCPRRRCCWPRSSPSPRCSRSSSWASASRPSRPTPSCSSPSARLC</sequence>